<dbReference type="RefSeq" id="XP_056471644.1">
    <property type="nucleotide sequence ID" value="XM_056620838.1"/>
</dbReference>
<organism evidence="2 3">
    <name type="scientific">Penicillium argentinense</name>
    <dbReference type="NCBI Taxonomy" id="1131581"/>
    <lineage>
        <taxon>Eukaryota</taxon>
        <taxon>Fungi</taxon>
        <taxon>Dikarya</taxon>
        <taxon>Ascomycota</taxon>
        <taxon>Pezizomycotina</taxon>
        <taxon>Eurotiomycetes</taxon>
        <taxon>Eurotiomycetidae</taxon>
        <taxon>Eurotiales</taxon>
        <taxon>Aspergillaceae</taxon>
        <taxon>Penicillium</taxon>
    </lineage>
</organism>
<dbReference type="EMBL" id="JAPQKI010000009">
    <property type="protein sequence ID" value="KAJ5089662.1"/>
    <property type="molecule type" value="Genomic_DNA"/>
</dbReference>
<name>A0A9W9EXA7_9EURO</name>
<dbReference type="AlphaFoldDB" id="A0A9W9EXA7"/>
<gene>
    <name evidence="2" type="ORF">N7532_008346</name>
</gene>
<dbReference type="OrthoDB" id="4227073at2759"/>
<sequence>MPHLRNHRRHHSWPHCGSDPCMRESCRAELPIPQPGAGQPGPFVTPWSSQQAAVVPLITEEFSNDDAEMAGIERTQIPRAHRLWSRPLRDRREDTPIPAAAPEARKQVHRSVLQRLIRRPPLDKTRSLFVMPTTKTAGDQLVISGWMLPRNSARPVIMTDRVRTALSAAEEARLVAERRHRRCHSEQPRAWRRPSATLWTLQEEGGTDETGSSVPRSLSET</sequence>
<accession>A0A9W9EXA7</accession>
<comment type="caution">
    <text evidence="2">The sequence shown here is derived from an EMBL/GenBank/DDBJ whole genome shotgun (WGS) entry which is preliminary data.</text>
</comment>
<protein>
    <submittedName>
        <fullName evidence="2">Uncharacterized protein</fullName>
    </submittedName>
</protein>
<proteinExistence type="predicted"/>
<evidence type="ECO:0000313" key="2">
    <source>
        <dbReference type="EMBL" id="KAJ5089662.1"/>
    </source>
</evidence>
<reference evidence="2" key="1">
    <citation type="submission" date="2022-11" db="EMBL/GenBank/DDBJ databases">
        <authorList>
            <person name="Petersen C."/>
        </authorList>
    </citation>
    <scope>NUCLEOTIDE SEQUENCE</scope>
    <source>
        <strain evidence="2">IBT 30761</strain>
    </source>
</reference>
<keyword evidence="3" id="KW-1185">Reference proteome</keyword>
<evidence type="ECO:0000313" key="3">
    <source>
        <dbReference type="Proteomes" id="UP001149074"/>
    </source>
</evidence>
<dbReference type="GeneID" id="81359817"/>
<dbReference type="Proteomes" id="UP001149074">
    <property type="component" value="Unassembled WGS sequence"/>
</dbReference>
<reference evidence="2" key="2">
    <citation type="journal article" date="2023" name="IMA Fungus">
        <title>Comparative genomic study of the Penicillium genus elucidates a diverse pangenome and 15 lateral gene transfer events.</title>
        <authorList>
            <person name="Petersen C."/>
            <person name="Sorensen T."/>
            <person name="Nielsen M.R."/>
            <person name="Sondergaard T.E."/>
            <person name="Sorensen J.L."/>
            <person name="Fitzpatrick D.A."/>
            <person name="Frisvad J.C."/>
            <person name="Nielsen K.L."/>
        </authorList>
    </citation>
    <scope>NUCLEOTIDE SEQUENCE</scope>
    <source>
        <strain evidence="2">IBT 30761</strain>
    </source>
</reference>
<evidence type="ECO:0000256" key="1">
    <source>
        <dbReference type="SAM" id="MobiDB-lite"/>
    </source>
</evidence>
<feature type="compositionally biased region" description="Polar residues" evidence="1">
    <location>
        <begin position="209"/>
        <end position="221"/>
    </location>
</feature>
<feature type="region of interest" description="Disordered" evidence="1">
    <location>
        <begin position="186"/>
        <end position="221"/>
    </location>
</feature>